<dbReference type="InterPro" id="IPR029052">
    <property type="entry name" value="Metallo-depent_PP-like"/>
</dbReference>
<organism evidence="8 9">
    <name type="scientific">Diploscapter pachys</name>
    <dbReference type="NCBI Taxonomy" id="2018661"/>
    <lineage>
        <taxon>Eukaryota</taxon>
        <taxon>Metazoa</taxon>
        <taxon>Ecdysozoa</taxon>
        <taxon>Nematoda</taxon>
        <taxon>Chromadorea</taxon>
        <taxon>Rhabditida</taxon>
        <taxon>Rhabditina</taxon>
        <taxon>Rhabditomorpha</taxon>
        <taxon>Rhabditoidea</taxon>
        <taxon>Rhabditidae</taxon>
        <taxon>Diploscapter</taxon>
    </lineage>
</organism>
<dbReference type="STRING" id="2018661.A0A2A2LCX6"/>
<keyword evidence="4 7" id="KW-0812">Transmembrane</keyword>
<feature type="transmembrane region" description="Helical" evidence="7">
    <location>
        <begin position="339"/>
        <end position="358"/>
    </location>
</feature>
<evidence type="ECO:0000256" key="2">
    <source>
        <dbReference type="ARBA" id="ARBA00007965"/>
    </source>
</evidence>
<keyword evidence="6 7" id="KW-0472">Membrane</keyword>
<dbReference type="PRINTS" id="PR01130">
    <property type="entry name" value="DERENTRNSPRT"/>
</dbReference>
<feature type="transmembrane region" description="Helical" evidence="7">
    <location>
        <begin position="399"/>
        <end position="420"/>
    </location>
</feature>
<dbReference type="OrthoDB" id="1856718at2759"/>
<comment type="subcellular location">
    <subcellularLocation>
        <location evidence="1">Membrane</location>
        <topology evidence="1">Multi-pass membrane protein</topology>
    </subcellularLocation>
</comment>
<keyword evidence="9" id="KW-1185">Reference proteome</keyword>
<dbReference type="EMBL" id="LIAE01006895">
    <property type="protein sequence ID" value="PAV84049.1"/>
    <property type="molecule type" value="Genomic_DNA"/>
</dbReference>
<feature type="transmembrane region" description="Helical" evidence="7">
    <location>
        <begin position="237"/>
        <end position="258"/>
    </location>
</feature>
<evidence type="ECO:0000313" key="8">
    <source>
        <dbReference type="EMBL" id="PAV84049.1"/>
    </source>
</evidence>
<keyword evidence="5 7" id="KW-1133">Transmembrane helix</keyword>
<dbReference type="GO" id="GO:0005337">
    <property type="term" value="F:nucleoside transmembrane transporter activity"/>
    <property type="evidence" value="ECO:0007669"/>
    <property type="project" value="InterPro"/>
</dbReference>
<evidence type="ECO:0000256" key="4">
    <source>
        <dbReference type="ARBA" id="ARBA00022692"/>
    </source>
</evidence>
<accession>A0A2A2LCX6</accession>
<dbReference type="Pfam" id="PF01733">
    <property type="entry name" value="Nucleoside_tran"/>
    <property type="match status" value="1"/>
</dbReference>
<feature type="transmembrane region" description="Helical" evidence="7">
    <location>
        <begin position="302"/>
        <end position="319"/>
    </location>
</feature>
<comment type="caution">
    <text evidence="8">The sequence shown here is derived from an EMBL/GenBank/DDBJ whole genome shotgun (WGS) entry which is preliminary data.</text>
</comment>
<comment type="similarity">
    <text evidence="2">Belongs to the SLC29A/ENT transporter (TC 2.A.57) family.</text>
</comment>
<evidence type="ECO:0000313" key="9">
    <source>
        <dbReference type="Proteomes" id="UP000218231"/>
    </source>
</evidence>
<dbReference type="SUPFAM" id="SSF56300">
    <property type="entry name" value="Metallo-dependent phosphatases"/>
    <property type="match status" value="1"/>
</dbReference>
<dbReference type="GO" id="GO:0005886">
    <property type="term" value="C:plasma membrane"/>
    <property type="evidence" value="ECO:0007669"/>
    <property type="project" value="TreeGrafter"/>
</dbReference>
<evidence type="ECO:0000256" key="1">
    <source>
        <dbReference type="ARBA" id="ARBA00004141"/>
    </source>
</evidence>
<evidence type="ECO:0000256" key="7">
    <source>
        <dbReference type="SAM" id="Phobius"/>
    </source>
</evidence>
<evidence type="ECO:0008006" key="10">
    <source>
        <dbReference type="Google" id="ProtNLM"/>
    </source>
</evidence>
<evidence type="ECO:0000256" key="6">
    <source>
        <dbReference type="ARBA" id="ARBA00023136"/>
    </source>
</evidence>
<feature type="transmembrane region" description="Helical" evidence="7">
    <location>
        <begin position="63"/>
        <end position="86"/>
    </location>
</feature>
<reference evidence="8 9" key="1">
    <citation type="journal article" date="2017" name="Curr. Biol.">
        <title>Genome architecture and evolution of a unichromosomal asexual nematode.</title>
        <authorList>
            <person name="Fradin H."/>
            <person name="Zegar C."/>
            <person name="Gutwein M."/>
            <person name="Lucas J."/>
            <person name="Kovtun M."/>
            <person name="Corcoran D."/>
            <person name="Baugh L.R."/>
            <person name="Kiontke K."/>
            <person name="Gunsalus K."/>
            <person name="Fitch D.H."/>
            <person name="Piano F."/>
        </authorList>
    </citation>
    <scope>NUCLEOTIDE SEQUENCE [LARGE SCALE GENOMIC DNA]</scope>
    <source>
        <strain evidence="8">PF1309</strain>
    </source>
</reference>
<dbReference type="Proteomes" id="UP000218231">
    <property type="component" value="Unassembled WGS sequence"/>
</dbReference>
<protein>
    <recommendedName>
        <fullName evidence="10">Calcineurin-like phosphoesterase domain-containing protein</fullName>
    </recommendedName>
</protein>
<dbReference type="InterPro" id="IPR002259">
    <property type="entry name" value="Eqnu_transpt"/>
</dbReference>
<keyword evidence="3" id="KW-0813">Transport</keyword>
<proteinExistence type="inferred from homology"/>
<evidence type="ECO:0000256" key="3">
    <source>
        <dbReference type="ARBA" id="ARBA00022448"/>
    </source>
</evidence>
<feature type="transmembrane region" description="Helical" evidence="7">
    <location>
        <begin position="208"/>
        <end position="230"/>
    </location>
</feature>
<feature type="transmembrane region" description="Helical" evidence="7">
    <location>
        <begin position="440"/>
        <end position="464"/>
    </location>
</feature>
<dbReference type="AlphaFoldDB" id="A0A2A2LCX6"/>
<evidence type="ECO:0000256" key="5">
    <source>
        <dbReference type="ARBA" id="ARBA00022989"/>
    </source>
</evidence>
<sequence length="672" mass="75751">MISNQIVLYLNQYIYDKVEIWNFAEPCVKIIVDGVKTIEKVDDSGGPAMGVFEESPPKDKGNFVFYCVVLIGLGVLMPWNMFITIAPQYYVEYWFSSNGTSWYSNTFMSSLTISSQTPNACINLTNIFLAIAGSLVLRVALPILVNTINVITIIALIYFFEPNEADYPWFYGATLGIVVVINISNGLYENSVFGIFADFPFRYTNALIVGNNMCGIFISLISIAVTLLIPDDPRRTALIYFTVSLGILLVCAYCLWSLTGTQFFKYYQRKGNEVRMREGTQRPGLGQFFEAFRRCGIQLFNIWFNFVVTLCIFPVMMTATPVYKENPTDPWSSFIPENIYTLVTTFLVFNLFATFGSFTAHFYQWPKPENLVYVIVARFAFIPFFMFMNYRPHDRTWPVLVKSQWAFVFGGAAMSFSSGYCSSLGMMNAPRVVPPGLSRIAGQAAAFCLIFGLFCGAALTFVVAKIITWADMAIFLCDELHIEDNFVCDYIVGDYRDEVVWVLGQVLVTPNQMCGILVDDCDSPFDPLVSNWLLPIPGNAPPFEPKKPVDPGKPTLRVLHLTDPHLDMIYTPGMEVDCDTSLCCRQQDTPVELNSDTQTTPGVKNPAGHWGSIGKCDTPYYLFQNMLQHIVQTNGKIDYIVMTGDLMSHDVWNYNNVSHMAFIKNISDNIKT</sequence>
<gene>
    <name evidence="8" type="ORF">WR25_07602</name>
</gene>
<feature type="transmembrane region" description="Helical" evidence="7">
    <location>
        <begin position="139"/>
        <end position="160"/>
    </location>
</feature>
<feature type="transmembrane region" description="Helical" evidence="7">
    <location>
        <begin position="370"/>
        <end position="387"/>
    </location>
</feature>
<name>A0A2A2LCX6_9BILA</name>
<feature type="transmembrane region" description="Helical" evidence="7">
    <location>
        <begin position="167"/>
        <end position="188"/>
    </location>
</feature>
<dbReference type="PANTHER" id="PTHR10332">
    <property type="entry name" value="EQUILIBRATIVE NUCLEOSIDE TRANSPORTER"/>
    <property type="match status" value="1"/>
</dbReference>
<dbReference type="PANTHER" id="PTHR10332:SF26">
    <property type="entry name" value="EQUILIBRATIVE NUCLEOSIDE TRANSPORTER 1"/>
    <property type="match status" value="1"/>
</dbReference>